<keyword evidence="2" id="KW-1185">Reference proteome</keyword>
<reference evidence="1 2" key="1">
    <citation type="submission" date="2023-09" db="EMBL/GenBank/DDBJ databases">
        <authorList>
            <person name="Rey-Velasco X."/>
        </authorList>
    </citation>
    <scope>NUCLEOTIDE SEQUENCE [LARGE SCALE GENOMIC DNA]</scope>
    <source>
        <strain evidence="1 2">F225</strain>
    </source>
</reference>
<evidence type="ECO:0000313" key="1">
    <source>
        <dbReference type="EMBL" id="MDT0687442.1"/>
    </source>
</evidence>
<proteinExistence type="predicted"/>
<comment type="caution">
    <text evidence="1">The sequence shown here is derived from an EMBL/GenBank/DDBJ whole genome shotgun (WGS) entry which is preliminary data.</text>
</comment>
<dbReference type="RefSeq" id="WP_311500727.1">
    <property type="nucleotide sequence ID" value="NZ_JAVRHN010000011.1"/>
</dbReference>
<name>A0ABU3DUP6_9FLAO</name>
<sequence>MEYILNEMNFAEAVKNEFIQQNSPQIKLLFLGSSQIERAVNPKYLSITAVNLANASQTLYEDFQLLKFFQPKLPNLKMVVIEISYDKLERDKSHVLPIIDPKNLKFYGVNTFDRQIKIQDNFLFHFSPQYFSKKLEEEIFSTSSIELNKYGFDENKYDGAYSRNADYILIENIKNNENYKKNILLLDKILTYSYKNKLKIMVYHPPTHKSYNNLRDPKLMEKWKNLMDSLKSKHPDIPFFIEDTNEDFTRKFFDDGNHLNPIGAEKATKRLDSVIHVKYPQLFKEINGIHE</sequence>
<gene>
    <name evidence="1" type="ORF">RM541_13820</name>
</gene>
<organism evidence="1 2">
    <name type="scientific">Autumnicola psychrophila</name>
    <dbReference type="NCBI Taxonomy" id="3075592"/>
    <lineage>
        <taxon>Bacteria</taxon>
        <taxon>Pseudomonadati</taxon>
        <taxon>Bacteroidota</taxon>
        <taxon>Flavobacteriia</taxon>
        <taxon>Flavobacteriales</taxon>
        <taxon>Flavobacteriaceae</taxon>
        <taxon>Autumnicola</taxon>
    </lineage>
</organism>
<evidence type="ECO:0000313" key="2">
    <source>
        <dbReference type="Proteomes" id="UP001253848"/>
    </source>
</evidence>
<dbReference type="Proteomes" id="UP001253848">
    <property type="component" value="Unassembled WGS sequence"/>
</dbReference>
<protein>
    <submittedName>
        <fullName evidence="1">Uncharacterized protein</fullName>
    </submittedName>
</protein>
<dbReference type="SUPFAM" id="SSF52266">
    <property type="entry name" value="SGNH hydrolase"/>
    <property type="match status" value="1"/>
</dbReference>
<accession>A0ABU3DUP6</accession>
<dbReference type="EMBL" id="JAVRHN010000011">
    <property type="protein sequence ID" value="MDT0687442.1"/>
    <property type="molecule type" value="Genomic_DNA"/>
</dbReference>